<proteinExistence type="predicted"/>
<accession>A0A9N8WIN4</accession>
<keyword evidence="2" id="KW-1185">Reference proteome</keyword>
<evidence type="ECO:0000313" key="1">
    <source>
        <dbReference type="EMBL" id="CAG8486020.1"/>
    </source>
</evidence>
<reference evidence="1" key="1">
    <citation type="submission" date="2021-06" db="EMBL/GenBank/DDBJ databases">
        <authorList>
            <person name="Kallberg Y."/>
            <person name="Tangrot J."/>
            <person name="Rosling A."/>
        </authorList>
    </citation>
    <scope>NUCLEOTIDE SEQUENCE</scope>
    <source>
        <strain evidence="1">IA702</strain>
    </source>
</reference>
<dbReference type="InterPro" id="IPR009057">
    <property type="entry name" value="Homeodomain-like_sf"/>
</dbReference>
<sequence>MSKAWSPNEDKILARLGNRENMRKMRATYLNHKTAKQCADRLRNIREYVDGPFAPFECDMIRHLYQKYGPRWGRMSEVLDRSPQTIMERWQTMDQEAAKIRKKMAISRLLS</sequence>
<dbReference type="AlphaFoldDB" id="A0A9N8WIN4"/>
<organism evidence="1 2">
    <name type="scientific">Paraglomus occultum</name>
    <dbReference type="NCBI Taxonomy" id="144539"/>
    <lineage>
        <taxon>Eukaryota</taxon>
        <taxon>Fungi</taxon>
        <taxon>Fungi incertae sedis</taxon>
        <taxon>Mucoromycota</taxon>
        <taxon>Glomeromycotina</taxon>
        <taxon>Glomeromycetes</taxon>
        <taxon>Paraglomerales</taxon>
        <taxon>Paraglomeraceae</taxon>
        <taxon>Paraglomus</taxon>
    </lineage>
</organism>
<dbReference type="Gene3D" id="1.10.10.60">
    <property type="entry name" value="Homeodomain-like"/>
    <property type="match status" value="1"/>
</dbReference>
<name>A0A9N8WIN4_9GLOM</name>
<comment type="caution">
    <text evidence="1">The sequence shown here is derived from an EMBL/GenBank/DDBJ whole genome shotgun (WGS) entry which is preliminary data.</text>
</comment>
<gene>
    <name evidence="1" type="ORF">POCULU_LOCUS1806</name>
</gene>
<dbReference type="EMBL" id="CAJVPJ010000147">
    <property type="protein sequence ID" value="CAG8486020.1"/>
    <property type="molecule type" value="Genomic_DNA"/>
</dbReference>
<evidence type="ECO:0000313" key="2">
    <source>
        <dbReference type="Proteomes" id="UP000789572"/>
    </source>
</evidence>
<dbReference type="Pfam" id="PF13921">
    <property type="entry name" value="Myb_DNA-bind_6"/>
    <property type="match status" value="1"/>
</dbReference>
<protein>
    <submittedName>
        <fullName evidence="1">741_t:CDS:1</fullName>
    </submittedName>
</protein>
<dbReference type="Proteomes" id="UP000789572">
    <property type="component" value="Unassembled WGS sequence"/>
</dbReference>
<dbReference type="SUPFAM" id="SSF46689">
    <property type="entry name" value="Homeodomain-like"/>
    <property type="match status" value="1"/>
</dbReference>
<dbReference type="OrthoDB" id="2143914at2759"/>